<dbReference type="EMBL" id="LNYU01000091">
    <property type="protein sequence ID" value="KTD53619.1"/>
    <property type="molecule type" value="Genomic_DNA"/>
</dbReference>
<evidence type="ECO:0000256" key="1">
    <source>
        <dbReference type="SAM" id="SignalP"/>
    </source>
</evidence>
<comment type="caution">
    <text evidence="2">The sequence shown here is derived from an EMBL/GenBank/DDBJ whole genome shotgun (WGS) entry which is preliminary data.</text>
</comment>
<dbReference type="AlphaFoldDB" id="A0A0W0YAN2"/>
<dbReference type="Proteomes" id="UP000054703">
    <property type="component" value="Unassembled WGS sequence"/>
</dbReference>
<dbReference type="Pfam" id="PF06903">
    <property type="entry name" value="VirK"/>
    <property type="match status" value="1"/>
</dbReference>
<evidence type="ECO:0000313" key="2">
    <source>
        <dbReference type="EMBL" id="KTD53619.1"/>
    </source>
</evidence>
<name>A0A0W0YAN2_9GAMM</name>
<keyword evidence="3" id="KW-1185">Reference proteome</keyword>
<gene>
    <name evidence="2" type="ORF">Lsan_4029</name>
</gene>
<dbReference type="PATRIC" id="fig|45074.5.peg.4327"/>
<feature type="signal peptide" evidence="1">
    <location>
        <begin position="1"/>
        <end position="19"/>
    </location>
</feature>
<dbReference type="InterPro" id="IPR010694">
    <property type="entry name" value="Uncharacterised_VirK"/>
</dbReference>
<sequence>MKKLVLWALMVLMASTGFAHSLQHFKDVQKAVLKGKHVHFVVDFLKCAGPTPLKMDPLLVGLVSFHEIAMTQDKLAASSNHFTLNDPQFINQPVYEFARYTLTNDDQMTISMQVLDAKDYSLLTDKVTYKCKLGESVKVYS</sequence>
<dbReference type="RefSeq" id="WP_058515903.1">
    <property type="nucleotide sequence ID" value="NZ_CAAAIH010000066.1"/>
</dbReference>
<accession>A0A0W0YAN2</accession>
<feature type="chain" id="PRO_5006917454" evidence="1">
    <location>
        <begin position="20"/>
        <end position="141"/>
    </location>
</feature>
<reference evidence="2 3" key="1">
    <citation type="submission" date="2015-11" db="EMBL/GenBank/DDBJ databases">
        <title>Genomic analysis of 38 Legionella species identifies large and diverse effector repertoires.</title>
        <authorList>
            <person name="Burstein D."/>
            <person name="Amaro F."/>
            <person name="Zusman T."/>
            <person name="Lifshitz Z."/>
            <person name="Cohen O."/>
            <person name="Gilbert J.A."/>
            <person name="Pupko T."/>
            <person name="Shuman H.A."/>
            <person name="Segal G."/>
        </authorList>
    </citation>
    <scope>NUCLEOTIDE SEQUENCE [LARGE SCALE GENOMIC DNA]</scope>
    <source>
        <strain evidence="2 3">SC-63-C7</strain>
    </source>
</reference>
<protein>
    <submittedName>
        <fullName evidence="2">VirK protein</fullName>
    </submittedName>
</protein>
<dbReference type="OrthoDB" id="5648797at2"/>
<evidence type="ECO:0000313" key="3">
    <source>
        <dbReference type="Proteomes" id="UP000054703"/>
    </source>
</evidence>
<proteinExistence type="predicted"/>
<organism evidence="2 3">
    <name type="scientific">Legionella santicrucis</name>
    <dbReference type="NCBI Taxonomy" id="45074"/>
    <lineage>
        <taxon>Bacteria</taxon>
        <taxon>Pseudomonadati</taxon>
        <taxon>Pseudomonadota</taxon>
        <taxon>Gammaproteobacteria</taxon>
        <taxon>Legionellales</taxon>
        <taxon>Legionellaceae</taxon>
        <taxon>Legionella</taxon>
    </lineage>
</organism>
<keyword evidence="1" id="KW-0732">Signal</keyword>